<evidence type="ECO:0000256" key="7">
    <source>
        <dbReference type="ARBA" id="ARBA00023163"/>
    </source>
</evidence>
<dbReference type="InterPro" id="IPR001841">
    <property type="entry name" value="Znf_RING"/>
</dbReference>
<evidence type="ECO:0000256" key="8">
    <source>
        <dbReference type="ARBA" id="ARBA00023242"/>
    </source>
</evidence>
<keyword evidence="2" id="KW-0479">Metal-binding</keyword>
<dbReference type="InterPro" id="IPR019787">
    <property type="entry name" value="Znf_PHD-finger"/>
</dbReference>
<dbReference type="PROSITE" id="PS50016">
    <property type="entry name" value="ZF_PHD_2"/>
    <property type="match status" value="1"/>
</dbReference>
<evidence type="ECO:0000256" key="4">
    <source>
        <dbReference type="ARBA" id="ARBA00022771"/>
    </source>
</evidence>
<keyword evidence="4 9" id="KW-0863">Zinc-finger</keyword>
<protein>
    <recommendedName>
        <fullName evidence="11">PHD-type domain-containing protein</fullName>
    </recommendedName>
</protein>
<dbReference type="PANTHER" id="PTHR45888">
    <property type="entry name" value="HL01030P-RELATED"/>
    <property type="match status" value="1"/>
</dbReference>
<dbReference type="GO" id="GO:0005634">
    <property type="term" value="C:nucleus"/>
    <property type="evidence" value="ECO:0007669"/>
    <property type="project" value="UniProtKB-SubCell"/>
</dbReference>
<feature type="region of interest" description="Disordered" evidence="10">
    <location>
        <begin position="368"/>
        <end position="415"/>
    </location>
</feature>
<dbReference type="InterPro" id="IPR001965">
    <property type="entry name" value="Znf_PHD"/>
</dbReference>
<organism evidence="12 13">
    <name type="scientific">Schistocephalus solidus</name>
    <name type="common">Tapeworm</name>
    <dbReference type="NCBI Taxonomy" id="70667"/>
    <lineage>
        <taxon>Eukaryota</taxon>
        <taxon>Metazoa</taxon>
        <taxon>Spiralia</taxon>
        <taxon>Lophotrochozoa</taxon>
        <taxon>Platyhelminthes</taxon>
        <taxon>Cestoda</taxon>
        <taxon>Eucestoda</taxon>
        <taxon>Diphyllobothriidea</taxon>
        <taxon>Diphyllobothriidae</taxon>
        <taxon>Schistocephalus</taxon>
    </lineage>
</organism>
<keyword evidence="6" id="KW-0805">Transcription regulation</keyword>
<keyword evidence="7" id="KW-0804">Transcription</keyword>
<dbReference type="OrthoDB" id="1903104at2759"/>
<dbReference type="EMBL" id="UYSU01037972">
    <property type="protein sequence ID" value="VDL99673.1"/>
    <property type="molecule type" value="Genomic_DNA"/>
</dbReference>
<dbReference type="SMART" id="SM00249">
    <property type="entry name" value="PHD"/>
    <property type="match status" value="2"/>
</dbReference>
<dbReference type="Proteomes" id="UP000275846">
    <property type="component" value="Unassembled WGS sequence"/>
</dbReference>
<keyword evidence="5" id="KW-0862">Zinc</keyword>
<evidence type="ECO:0000256" key="10">
    <source>
        <dbReference type="SAM" id="MobiDB-lite"/>
    </source>
</evidence>
<accession>A0A3P7D6P5</accession>
<dbReference type="Gene3D" id="3.30.40.10">
    <property type="entry name" value="Zinc/RING finger domain, C3HC4 (zinc finger)"/>
    <property type="match status" value="1"/>
</dbReference>
<evidence type="ECO:0000256" key="3">
    <source>
        <dbReference type="ARBA" id="ARBA00022737"/>
    </source>
</evidence>
<dbReference type="SUPFAM" id="SSF57903">
    <property type="entry name" value="FYVE/PHD zinc finger"/>
    <property type="match status" value="2"/>
</dbReference>
<evidence type="ECO:0000256" key="6">
    <source>
        <dbReference type="ARBA" id="ARBA00023015"/>
    </source>
</evidence>
<dbReference type="InterPro" id="IPR013083">
    <property type="entry name" value="Znf_RING/FYVE/PHD"/>
</dbReference>
<keyword evidence="8" id="KW-0539">Nucleus</keyword>
<evidence type="ECO:0000256" key="5">
    <source>
        <dbReference type="ARBA" id="ARBA00022833"/>
    </source>
</evidence>
<gene>
    <name evidence="12" type="ORF">SSLN_LOCUS13288</name>
</gene>
<dbReference type="InterPro" id="IPR019786">
    <property type="entry name" value="Zinc_finger_PHD-type_CS"/>
</dbReference>
<evidence type="ECO:0000259" key="11">
    <source>
        <dbReference type="PROSITE" id="PS50016"/>
    </source>
</evidence>
<evidence type="ECO:0000313" key="12">
    <source>
        <dbReference type="EMBL" id="VDL99673.1"/>
    </source>
</evidence>
<evidence type="ECO:0000313" key="13">
    <source>
        <dbReference type="Proteomes" id="UP000275846"/>
    </source>
</evidence>
<dbReference type="SMART" id="SM00184">
    <property type="entry name" value="RING"/>
    <property type="match status" value="2"/>
</dbReference>
<dbReference type="STRING" id="70667.A0A3P7D6P5"/>
<evidence type="ECO:0000256" key="1">
    <source>
        <dbReference type="ARBA" id="ARBA00004123"/>
    </source>
</evidence>
<feature type="region of interest" description="Disordered" evidence="10">
    <location>
        <begin position="561"/>
        <end position="639"/>
    </location>
</feature>
<sequence>MSFCDMEVSRTPSKDLLDEETVFELEDSLDALPLTPLSRKNDADSEASLPSLPSSRRDSRIKPETMLSRVSAFASVSEEIVLEDLFEYIWPNVDAEDSPAHAPDEAYYVVQELLADFLKECAAYLKSERPITMKVFPSDFAYQLRAIKSFKRRYPDLSRRVMDAYERTWLQNNGLVPAGRAELGLTALRSEEVMTLLQNDFPDVHVAVSDLFRQRRFQKLADLQKRQYEAARIERGEARAEAARKRALESASDFNRQLLSERHRERCYYWDLQTMQIHVPKLPYRLIPEEVVLQQYAKKGGAYPVAVIPGQFNENFVDFSSTELSYLPLSRALYTTPCRKPRVPTPLPTTLRYGNLCPLSAVGTDNKDATEAVQSSLPGTGTPASLNLEQKSSTASAAPRNDSPFKTEAHGHRYPKAANGPIVTEQDAKPASVQNCSVCRQPVVDPLRCSECGRAGHPSCLELPPSMIDVVRTYAWSCMECKQCVECQDSGNGEQMMFCDRCDRGYHAFCVGLSGIPDGNWECPTCAPLGSTKTVTANSRRSSSVAVSTPIKQSSSCSASRVRSKRHATSKSGKRVSAKRADTGRVSPLVSFDESSCATEPEEVSTATAAAAEESDSLPLTGTGSPSVRVEWTVDSPAK</sequence>
<dbReference type="PANTHER" id="PTHR45888:SF4">
    <property type="entry name" value="PHD FINGER PROTEIN 10"/>
    <property type="match status" value="1"/>
</dbReference>
<dbReference type="PROSITE" id="PS01359">
    <property type="entry name" value="ZF_PHD_1"/>
    <property type="match status" value="1"/>
</dbReference>
<name>A0A3P7D6P5_SCHSO</name>
<feature type="compositionally biased region" description="Polar residues" evidence="10">
    <location>
        <begin position="372"/>
        <end position="396"/>
    </location>
</feature>
<dbReference type="AlphaFoldDB" id="A0A3P7D6P5"/>
<feature type="region of interest" description="Disordered" evidence="10">
    <location>
        <begin position="34"/>
        <end position="60"/>
    </location>
</feature>
<reference evidence="12 13" key="1">
    <citation type="submission" date="2018-11" db="EMBL/GenBank/DDBJ databases">
        <authorList>
            <consortium name="Pathogen Informatics"/>
        </authorList>
    </citation>
    <scope>NUCLEOTIDE SEQUENCE [LARGE SCALE GENOMIC DNA]</scope>
    <source>
        <strain evidence="12 13">NST_G2</strain>
    </source>
</reference>
<dbReference type="Pfam" id="PF00628">
    <property type="entry name" value="PHD"/>
    <property type="match status" value="1"/>
</dbReference>
<evidence type="ECO:0000256" key="9">
    <source>
        <dbReference type="PROSITE-ProRule" id="PRU00146"/>
    </source>
</evidence>
<comment type="subcellular location">
    <subcellularLocation>
        <location evidence="1">Nucleus</location>
    </subcellularLocation>
</comment>
<keyword evidence="3" id="KW-0677">Repeat</keyword>
<dbReference type="InterPro" id="IPR011011">
    <property type="entry name" value="Znf_FYVE_PHD"/>
</dbReference>
<dbReference type="CDD" id="cd15529">
    <property type="entry name" value="PHD2_PHF10"/>
    <property type="match status" value="1"/>
</dbReference>
<keyword evidence="13" id="KW-1185">Reference proteome</keyword>
<feature type="compositionally biased region" description="Basic residues" evidence="10">
    <location>
        <begin position="562"/>
        <end position="578"/>
    </location>
</feature>
<feature type="domain" description="PHD-type" evidence="11">
    <location>
        <begin position="478"/>
        <end position="529"/>
    </location>
</feature>
<proteinExistence type="predicted"/>
<evidence type="ECO:0000256" key="2">
    <source>
        <dbReference type="ARBA" id="ARBA00022723"/>
    </source>
</evidence>
<dbReference type="GO" id="GO:0008270">
    <property type="term" value="F:zinc ion binding"/>
    <property type="evidence" value="ECO:0007669"/>
    <property type="project" value="UniProtKB-KW"/>
</dbReference>